<dbReference type="AlphaFoldDB" id="A0A285TR72"/>
<dbReference type="RefSeq" id="WP_097176520.1">
    <property type="nucleotide sequence ID" value="NZ_OBML01000015.1"/>
</dbReference>
<protein>
    <submittedName>
        <fullName evidence="3">Enoyl-CoA hydratase/carnithine racemase</fullName>
    </submittedName>
</protein>
<dbReference type="CDD" id="cd06558">
    <property type="entry name" value="crotonase-like"/>
    <property type="match status" value="1"/>
</dbReference>
<dbReference type="Pfam" id="PF00378">
    <property type="entry name" value="ECH_1"/>
    <property type="match status" value="1"/>
</dbReference>
<comment type="similarity">
    <text evidence="1">Belongs to the enoyl-CoA hydratase/isomerase family.</text>
</comment>
<name>A0A285TR72_9HYPH</name>
<dbReference type="Gene3D" id="1.10.12.10">
    <property type="entry name" value="Lyase 2-enoyl-coa Hydratase, Chain A, domain 2"/>
    <property type="match status" value="1"/>
</dbReference>
<sequence>MTDSAADTRTARIATAIEDRIGWIEVDNPARKNAITLDMWQAIPRAVDKLAADPRVRVIVLRGAGEETFIAGADISEFATLRKEAASARAYEASNAAAFDALRNAPLPTLAMIRGFCLGGGFGLAAACDLRIAEDGASFGIPAARLGVGYPPTAIADVVRLLGPSRAKLLFFTARRIGVQEAERFGFLDVVATPGTLEAEARRLAGEIASGAPLTLRAARAGIDALTARLSGEELAACQALADTCFESRDFVEGRTAFMEKRAPEFTGG</sequence>
<dbReference type="InterPro" id="IPR029045">
    <property type="entry name" value="ClpP/crotonase-like_dom_sf"/>
</dbReference>
<dbReference type="Gene3D" id="3.90.226.10">
    <property type="entry name" value="2-enoyl-CoA Hydratase, Chain A, domain 1"/>
    <property type="match status" value="1"/>
</dbReference>
<dbReference type="InterPro" id="IPR014748">
    <property type="entry name" value="Enoyl-CoA_hydra_C"/>
</dbReference>
<dbReference type="PANTHER" id="PTHR11941:SF54">
    <property type="entry name" value="ENOYL-COA HYDRATASE, MITOCHONDRIAL"/>
    <property type="match status" value="1"/>
</dbReference>
<dbReference type="PANTHER" id="PTHR11941">
    <property type="entry name" value="ENOYL-COA HYDRATASE-RELATED"/>
    <property type="match status" value="1"/>
</dbReference>
<reference evidence="3 4" key="1">
    <citation type="submission" date="2017-08" db="EMBL/GenBank/DDBJ databases">
        <authorList>
            <person name="de Groot N.N."/>
        </authorList>
    </citation>
    <scope>NUCLEOTIDE SEQUENCE [LARGE SCALE GENOMIC DNA]</scope>
    <source>
        <strain evidence="3 4">USBA 352</strain>
    </source>
</reference>
<dbReference type="SUPFAM" id="SSF52096">
    <property type="entry name" value="ClpP/crotonase"/>
    <property type="match status" value="1"/>
</dbReference>
<evidence type="ECO:0000313" key="4">
    <source>
        <dbReference type="Proteomes" id="UP000219331"/>
    </source>
</evidence>
<organism evidence="3 4">
    <name type="scientific">Stappia indica</name>
    <dbReference type="NCBI Taxonomy" id="538381"/>
    <lineage>
        <taxon>Bacteria</taxon>
        <taxon>Pseudomonadati</taxon>
        <taxon>Pseudomonadota</taxon>
        <taxon>Alphaproteobacteria</taxon>
        <taxon>Hyphomicrobiales</taxon>
        <taxon>Stappiaceae</taxon>
        <taxon>Stappia</taxon>
    </lineage>
</organism>
<dbReference type="OrthoDB" id="9795613at2"/>
<dbReference type="InterPro" id="IPR001753">
    <property type="entry name" value="Enoyl-CoA_hydra/iso"/>
</dbReference>
<proteinExistence type="inferred from homology"/>
<accession>A0A285TR72</accession>
<gene>
    <name evidence="3" type="ORF">SAMN05421512_11545</name>
</gene>
<keyword evidence="2" id="KW-0456">Lyase</keyword>
<dbReference type="Proteomes" id="UP000219331">
    <property type="component" value="Unassembled WGS sequence"/>
</dbReference>
<dbReference type="GO" id="GO:0016829">
    <property type="term" value="F:lyase activity"/>
    <property type="evidence" value="ECO:0007669"/>
    <property type="project" value="UniProtKB-KW"/>
</dbReference>
<evidence type="ECO:0000256" key="2">
    <source>
        <dbReference type="ARBA" id="ARBA00023239"/>
    </source>
</evidence>
<dbReference type="EMBL" id="OBML01000015">
    <property type="protein sequence ID" value="SOC25863.1"/>
    <property type="molecule type" value="Genomic_DNA"/>
</dbReference>
<dbReference type="GO" id="GO:0006635">
    <property type="term" value="P:fatty acid beta-oxidation"/>
    <property type="evidence" value="ECO:0007669"/>
    <property type="project" value="TreeGrafter"/>
</dbReference>
<dbReference type="STRING" id="538381.GCA_001696535_01030"/>
<evidence type="ECO:0000256" key="1">
    <source>
        <dbReference type="ARBA" id="ARBA00005254"/>
    </source>
</evidence>
<dbReference type="NCBIfam" id="NF004781">
    <property type="entry name" value="PRK06127.1"/>
    <property type="match status" value="1"/>
</dbReference>
<evidence type="ECO:0000313" key="3">
    <source>
        <dbReference type="EMBL" id="SOC25863.1"/>
    </source>
</evidence>
<keyword evidence="4" id="KW-1185">Reference proteome</keyword>